<evidence type="ECO:0000256" key="3">
    <source>
        <dbReference type="ARBA" id="ARBA00023242"/>
    </source>
</evidence>
<feature type="compositionally biased region" description="Low complexity" evidence="4">
    <location>
        <begin position="94"/>
        <end position="111"/>
    </location>
</feature>
<feature type="compositionally biased region" description="Basic residues" evidence="4">
    <location>
        <begin position="112"/>
        <end position="121"/>
    </location>
</feature>
<dbReference type="InterPro" id="IPR009057">
    <property type="entry name" value="Homeodomain-like_sf"/>
</dbReference>
<keyword evidence="1" id="KW-0805">Transcription regulation</keyword>
<dbReference type="AlphaFoldDB" id="A0A0M0JX85"/>
<evidence type="ECO:0000313" key="7">
    <source>
        <dbReference type="Proteomes" id="UP000037460"/>
    </source>
</evidence>
<evidence type="ECO:0000256" key="2">
    <source>
        <dbReference type="ARBA" id="ARBA00023163"/>
    </source>
</evidence>
<evidence type="ECO:0000256" key="4">
    <source>
        <dbReference type="SAM" id="MobiDB-lite"/>
    </source>
</evidence>
<dbReference type="InterPro" id="IPR001005">
    <property type="entry name" value="SANT/Myb"/>
</dbReference>
<dbReference type="GO" id="GO:0003700">
    <property type="term" value="F:DNA-binding transcription factor activity"/>
    <property type="evidence" value="ECO:0007669"/>
    <property type="project" value="InterPro"/>
</dbReference>
<dbReference type="Proteomes" id="UP000037460">
    <property type="component" value="Unassembled WGS sequence"/>
</dbReference>
<dbReference type="EMBL" id="JWZX01002124">
    <property type="protein sequence ID" value="KOO30927.1"/>
    <property type="molecule type" value="Genomic_DNA"/>
</dbReference>
<dbReference type="NCBIfam" id="TIGR01557">
    <property type="entry name" value="myb_SHAQKYF"/>
    <property type="match status" value="1"/>
</dbReference>
<dbReference type="InterPro" id="IPR044841">
    <property type="entry name" value="LUX/BOA-like"/>
</dbReference>
<evidence type="ECO:0000313" key="6">
    <source>
        <dbReference type="EMBL" id="KOO30927.1"/>
    </source>
</evidence>
<feature type="compositionally biased region" description="Polar residues" evidence="4">
    <location>
        <begin position="82"/>
        <end position="93"/>
    </location>
</feature>
<evidence type="ECO:0000256" key="1">
    <source>
        <dbReference type="ARBA" id="ARBA00023015"/>
    </source>
</evidence>
<comment type="caution">
    <text evidence="6">The sequence shown here is derived from an EMBL/GenBank/DDBJ whole genome shotgun (WGS) entry which is preliminary data.</text>
</comment>
<dbReference type="Pfam" id="PF00249">
    <property type="entry name" value="Myb_DNA-binding"/>
    <property type="match status" value="1"/>
</dbReference>
<dbReference type="PANTHER" id="PTHR31442:SF29">
    <property type="entry name" value="HOMEODOMAIN-LIKE SUPERFAMILY PROTEIN"/>
    <property type="match status" value="1"/>
</dbReference>
<feature type="domain" description="Myb-like" evidence="5">
    <location>
        <begin position="151"/>
        <end position="202"/>
    </location>
</feature>
<organism evidence="6 7">
    <name type="scientific">Chrysochromulina tobinii</name>
    <dbReference type="NCBI Taxonomy" id="1460289"/>
    <lineage>
        <taxon>Eukaryota</taxon>
        <taxon>Haptista</taxon>
        <taxon>Haptophyta</taxon>
        <taxon>Prymnesiophyceae</taxon>
        <taxon>Prymnesiales</taxon>
        <taxon>Chrysochromulinaceae</taxon>
        <taxon>Chrysochromulina</taxon>
    </lineage>
</organism>
<dbReference type="SUPFAM" id="SSF46689">
    <property type="entry name" value="Homeodomain-like"/>
    <property type="match status" value="1"/>
</dbReference>
<sequence length="533" mass="57529">MKAVSSPAGKPDARDCTGLCSSNFLEGLAEIMGCGAVRKHPKRAAVDPACSQAHDTDSGKAIAEEGNRLGAPHQIHLETRSLEPSSSVRVQRMSSTSAATDFDSASSPARRTSSRPKREHTHKLGGDGSDKGYGSSGDEVELGEKRRRFVWTAELHQRFEEAVRQLGLASAKPQAIWQLMDCGSESDAPTRKNVKSHWQKYRVAHGCPTDMPEEQPAEKLFETQGISTAFAQIDDAEPPRVPVTSELASCIRAAAKPPPPPMGDTATIASSILSQQYQATLAQLPTHVKVDEHLDRQRVHQARLAGILAGKSNATLSPIMSKEQVTRLAHHVTIRRNLLQHMCRMLHAQELDAAQYDAKASLLFAADEMVDSPKMGEDLMSTSYTTTSPFLYRSTSSATSATSYPSTSSTPPPEAESIVMTDETKLMRMSEAEAARQRALAEALAALPVLPAPASHDQFNVQFFGDIHSFDELTPGDVTSSAAKVILQELEELGIEALAIEELGVEEAAWDPSISTGLSSSGIQIQEPFGILT</sequence>
<reference evidence="7" key="1">
    <citation type="journal article" date="2015" name="PLoS Genet.">
        <title>Genome Sequence and Transcriptome Analyses of Chrysochromulina tobin: Metabolic Tools for Enhanced Algal Fitness in the Prominent Order Prymnesiales (Haptophyceae).</title>
        <authorList>
            <person name="Hovde B.T."/>
            <person name="Deodato C.R."/>
            <person name="Hunsperger H.M."/>
            <person name="Ryken S.A."/>
            <person name="Yost W."/>
            <person name="Jha R.K."/>
            <person name="Patterson J."/>
            <person name="Monnat R.J. Jr."/>
            <person name="Barlow S.B."/>
            <person name="Starkenburg S.R."/>
            <person name="Cattolico R.A."/>
        </authorList>
    </citation>
    <scope>NUCLEOTIDE SEQUENCE</scope>
    <source>
        <strain evidence="7">CCMP291</strain>
    </source>
</reference>
<dbReference type="Gene3D" id="1.10.10.60">
    <property type="entry name" value="Homeodomain-like"/>
    <property type="match status" value="1"/>
</dbReference>
<dbReference type="InterPro" id="IPR006447">
    <property type="entry name" value="Myb_dom_plants"/>
</dbReference>
<feature type="region of interest" description="Disordered" evidence="4">
    <location>
        <begin position="78"/>
        <end position="139"/>
    </location>
</feature>
<dbReference type="PANTHER" id="PTHR31442">
    <property type="entry name" value="HOMEODOMAIN-LIKE SUPERFAMILY PROTEIN-RELATED"/>
    <property type="match status" value="1"/>
</dbReference>
<keyword evidence="2" id="KW-0804">Transcription</keyword>
<evidence type="ECO:0000259" key="5">
    <source>
        <dbReference type="Pfam" id="PF00249"/>
    </source>
</evidence>
<keyword evidence="7" id="KW-1185">Reference proteome</keyword>
<protein>
    <recommendedName>
        <fullName evidence="5">Myb-like domain-containing protein</fullName>
    </recommendedName>
</protein>
<dbReference type="OrthoDB" id="551907at2759"/>
<dbReference type="GO" id="GO:0003677">
    <property type="term" value="F:DNA binding"/>
    <property type="evidence" value="ECO:0007669"/>
    <property type="project" value="InterPro"/>
</dbReference>
<keyword evidence="3" id="KW-0539">Nucleus</keyword>
<accession>A0A0M0JX85</accession>
<gene>
    <name evidence="6" type="ORF">Ctob_005361</name>
</gene>
<name>A0A0M0JX85_9EUKA</name>
<proteinExistence type="predicted"/>